<reference evidence="3 4" key="1">
    <citation type="submission" date="2020-01" db="EMBL/GenBank/DDBJ databases">
        <title>Jiella pacifica sp. nov.</title>
        <authorList>
            <person name="Xue Z."/>
            <person name="Zhu S."/>
            <person name="Chen J."/>
            <person name="Yang J."/>
        </authorList>
    </citation>
    <scope>NUCLEOTIDE SEQUENCE [LARGE SCALE GENOMIC DNA]</scope>
    <source>
        <strain evidence="3 4">40Bstr34</strain>
    </source>
</reference>
<dbReference type="AlphaFoldDB" id="A0A6N9T5V8"/>
<keyword evidence="2" id="KW-0472">Membrane</keyword>
<evidence type="ECO:0008006" key="5">
    <source>
        <dbReference type="Google" id="ProtNLM"/>
    </source>
</evidence>
<proteinExistence type="predicted"/>
<organism evidence="3 4">
    <name type="scientific">Jiella pacifica</name>
    <dbReference type="NCBI Taxonomy" id="2696469"/>
    <lineage>
        <taxon>Bacteria</taxon>
        <taxon>Pseudomonadati</taxon>
        <taxon>Pseudomonadota</taxon>
        <taxon>Alphaproteobacteria</taxon>
        <taxon>Hyphomicrobiales</taxon>
        <taxon>Aurantimonadaceae</taxon>
        <taxon>Jiella</taxon>
    </lineage>
</organism>
<feature type="region of interest" description="Disordered" evidence="1">
    <location>
        <begin position="50"/>
        <end position="92"/>
    </location>
</feature>
<keyword evidence="2" id="KW-1133">Transmembrane helix</keyword>
<feature type="region of interest" description="Disordered" evidence="1">
    <location>
        <begin position="282"/>
        <end position="320"/>
    </location>
</feature>
<dbReference type="Pfam" id="PF00574">
    <property type="entry name" value="CLP_protease"/>
    <property type="match status" value="1"/>
</dbReference>
<dbReference type="SUPFAM" id="SSF52096">
    <property type="entry name" value="ClpP/crotonase"/>
    <property type="match status" value="1"/>
</dbReference>
<sequence>MIGDETSPGRLERLVLKLPEGSVLRLVFLALLGVAGAMVALDYQDMAGRSAERERLSRTEPLPLRRPSPGDQIRPYLPRTIPVGPDRGEPTLPGYDGPAEGEALAAPMRFFVGPEGEATAIGRIEVGTGEALREFLASPAAEGVETLVLHSPGGSVADAMAMARDLRSQDISTRVPADGYCASACPLVLAGGLTRRAGENSWVGVHQVYAVSGAEPGLPSTVDRSIAEIQATTAECQTLLAEMGVDPALWIKAMQTPSASLYVLTPEELVEYRLVRPLPDGPSFVGPPAPSYPRFEPPTTAEAETDEKASTAAQSNGSLL</sequence>
<evidence type="ECO:0000256" key="2">
    <source>
        <dbReference type="SAM" id="Phobius"/>
    </source>
</evidence>
<evidence type="ECO:0000256" key="1">
    <source>
        <dbReference type="SAM" id="MobiDB-lite"/>
    </source>
</evidence>
<feature type="transmembrane region" description="Helical" evidence="2">
    <location>
        <begin position="23"/>
        <end position="43"/>
    </location>
</feature>
<keyword evidence="4" id="KW-1185">Reference proteome</keyword>
<gene>
    <name evidence="3" type="ORF">GTK09_13530</name>
</gene>
<dbReference type="RefSeq" id="WP_163463700.1">
    <property type="nucleotide sequence ID" value="NZ_JAAAMG010000010.1"/>
</dbReference>
<dbReference type="Gene3D" id="3.90.226.10">
    <property type="entry name" value="2-enoyl-CoA Hydratase, Chain A, domain 1"/>
    <property type="match status" value="1"/>
</dbReference>
<comment type="caution">
    <text evidence="3">The sequence shown here is derived from an EMBL/GenBank/DDBJ whole genome shotgun (WGS) entry which is preliminary data.</text>
</comment>
<name>A0A6N9T5V8_9HYPH</name>
<keyword evidence="2" id="KW-0812">Transmembrane</keyword>
<protein>
    <recommendedName>
        <fullName evidence="5">ATP-dependent Clp protease proteolytic subunit</fullName>
    </recommendedName>
</protein>
<dbReference type="Proteomes" id="UP000469011">
    <property type="component" value="Unassembled WGS sequence"/>
</dbReference>
<evidence type="ECO:0000313" key="4">
    <source>
        <dbReference type="Proteomes" id="UP000469011"/>
    </source>
</evidence>
<evidence type="ECO:0000313" key="3">
    <source>
        <dbReference type="EMBL" id="NDW05446.1"/>
    </source>
</evidence>
<dbReference type="InterPro" id="IPR023562">
    <property type="entry name" value="ClpP/TepA"/>
</dbReference>
<dbReference type="EMBL" id="JAAAMG010000010">
    <property type="protein sequence ID" value="NDW05446.1"/>
    <property type="molecule type" value="Genomic_DNA"/>
</dbReference>
<dbReference type="InterPro" id="IPR029045">
    <property type="entry name" value="ClpP/crotonase-like_dom_sf"/>
</dbReference>
<accession>A0A6N9T5V8</accession>